<evidence type="ECO:0000313" key="3">
    <source>
        <dbReference type="Proteomes" id="UP000030147"/>
    </source>
</evidence>
<sequence length="614" mass="70362">MSNKWKALGVLIFVLISYVVWNQSHAGEPEYQPLGEGSKDQEIKNIEAFTKLYGYIRYFHPSDEVAELDWNTFAVYGVEEVKSARDQFELKDKLEDLFKPIAPTIDIYRDSKNSNISTISKDGEQRVFWQHKGLGTTESTLNKSKRVYQQISSNELIDPLFQRYPKDGERAEVSLGQGIQASVPLILHSKQGQTIGSTEESKQQFDKLKQNLQEININVYDVEKIEGKWAGITIAWNAIKHFYPYLDEVDAHWDKELTTTLKSVKEVKDTSQYVNEINRMLVPLKDGQANAQTGQPPIYTLPINVQWVDKELTVVNTRDNSDFKVGDVLLSRDGLSVDQFVKREKEVISGSSHWRQYVSGKRFIQDQTTTTSEFNVRRDGQTITIKDKFSERRVHITQPGNIDEYHRPEGFKELKKGFWYVNALGVKMNQTPLEDHIMDLTQAEGIILDFRGAPFGHLMDLIPHIIDETNQLSTHKQPHILYPVHIDKEKTYSRNSFRIKPKSPNIDAPIIFLVDHSSSSGAESFLKFFEEAEIGEFVGRPSRGAIGYLNRIQLPNYINVSFTGTKVITDEGEEQFHANGIEPDYPVEPSRRAILEEKDVFIEKALEVLESKQK</sequence>
<dbReference type="AlphaFoldDB" id="A0A0A2T5A1"/>
<dbReference type="Proteomes" id="UP000030147">
    <property type="component" value="Unassembled WGS sequence"/>
</dbReference>
<dbReference type="GO" id="GO:0006508">
    <property type="term" value="P:proteolysis"/>
    <property type="evidence" value="ECO:0007669"/>
    <property type="project" value="InterPro"/>
</dbReference>
<proteinExistence type="predicted"/>
<keyword evidence="3" id="KW-1185">Reference proteome</keyword>
<evidence type="ECO:0000259" key="1">
    <source>
        <dbReference type="Pfam" id="PF03572"/>
    </source>
</evidence>
<dbReference type="Pfam" id="PF03572">
    <property type="entry name" value="Peptidase_S41"/>
    <property type="match status" value="1"/>
</dbReference>
<feature type="domain" description="Tail specific protease" evidence="1">
    <location>
        <begin position="433"/>
        <end position="587"/>
    </location>
</feature>
<dbReference type="InterPro" id="IPR005151">
    <property type="entry name" value="Tail-specific_protease"/>
</dbReference>
<protein>
    <recommendedName>
        <fullName evidence="1">Tail specific protease domain-containing protein</fullName>
    </recommendedName>
</protein>
<dbReference type="Gene3D" id="3.30.750.44">
    <property type="match status" value="1"/>
</dbReference>
<organism evidence="2 3">
    <name type="scientific">Pontibacillus yanchengensis Y32</name>
    <dbReference type="NCBI Taxonomy" id="1385514"/>
    <lineage>
        <taxon>Bacteria</taxon>
        <taxon>Bacillati</taxon>
        <taxon>Bacillota</taxon>
        <taxon>Bacilli</taxon>
        <taxon>Bacillales</taxon>
        <taxon>Bacillaceae</taxon>
        <taxon>Pontibacillus</taxon>
    </lineage>
</organism>
<dbReference type="InterPro" id="IPR029045">
    <property type="entry name" value="ClpP/crotonase-like_dom_sf"/>
</dbReference>
<dbReference type="STRING" id="1385514.N782_02640"/>
<dbReference type="RefSeq" id="WP_036824324.1">
    <property type="nucleotide sequence ID" value="NZ_AVBF01000096.1"/>
</dbReference>
<name>A0A0A2T5A1_9BACI</name>
<dbReference type="eggNOG" id="COG0793">
    <property type="taxonomic scope" value="Bacteria"/>
</dbReference>
<evidence type="ECO:0000313" key="2">
    <source>
        <dbReference type="EMBL" id="KGP70952.1"/>
    </source>
</evidence>
<comment type="caution">
    <text evidence="2">The sequence shown here is derived from an EMBL/GenBank/DDBJ whole genome shotgun (WGS) entry which is preliminary data.</text>
</comment>
<accession>A0A0A2T5A1</accession>
<reference evidence="2 3" key="1">
    <citation type="journal article" date="2015" name="Stand. Genomic Sci.">
        <title>High quality draft genome sequence of the moderately halophilic bacterium Pontibacillus yanchengensis Y32(T) and comparison among Pontibacillus genomes.</title>
        <authorList>
            <person name="Huang J."/>
            <person name="Qiao Z.X."/>
            <person name="Tang J.W."/>
            <person name="Wang G."/>
        </authorList>
    </citation>
    <scope>NUCLEOTIDE SEQUENCE [LARGE SCALE GENOMIC DNA]</scope>
    <source>
        <strain evidence="2 3">Y32</strain>
    </source>
</reference>
<dbReference type="GO" id="GO:0008236">
    <property type="term" value="F:serine-type peptidase activity"/>
    <property type="evidence" value="ECO:0007669"/>
    <property type="project" value="InterPro"/>
</dbReference>
<dbReference type="SUPFAM" id="SSF52096">
    <property type="entry name" value="ClpP/crotonase"/>
    <property type="match status" value="1"/>
</dbReference>
<dbReference type="Gene3D" id="3.90.226.10">
    <property type="entry name" value="2-enoyl-CoA Hydratase, Chain A, domain 1"/>
    <property type="match status" value="1"/>
</dbReference>
<dbReference type="EMBL" id="AVBF01000096">
    <property type="protein sequence ID" value="KGP70952.1"/>
    <property type="molecule type" value="Genomic_DNA"/>
</dbReference>
<gene>
    <name evidence="2" type="ORF">N782_02640</name>
</gene>
<dbReference type="OrthoDB" id="5379939at2"/>